<dbReference type="PROSITE" id="PS00972">
    <property type="entry name" value="USP_1"/>
    <property type="match status" value="1"/>
</dbReference>
<dbReference type="GO" id="GO:0004843">
    <property type="term" value="F:cysteine-type deubiquitinase activity"/>
    <property type="evidence" value="ECO:0007669"/>
    <property type="project" value="InterPro"/>
</dbReference>
<dbReference type="AlphaFoldDB" id="A0AAW0G7E0"/>
<feature type="domain" description="Peptidase C19 ubiquitin carboxyl-terminal hydrolase" evidence="2">
    <location>
        <begin position="14"/>
        <end position="75"/>
    </location>
</feature>
<feature type="region of interest" description="Disordered" evidence="1">
    <location>
        <begin position="79"/>
        <end position="124"/>
    </location>
</feature>
<comment type="caution">
    <text evidence="3">The sequence shown here is derived from an EMBL/GenBank/DDBJ whole genome shotgun (WGS) entry which is preliminary data.</text>
</comment>
<dbReference type="Gene3D" id="3.90.70.10">
    <property type="entry name" value="Cysteine proteinases"/>
    <property type="match status" value="1"/>
</dbReference>
<dbReference type="SUPFAM" id="SSF54001">
    <property type="entry name" value="Cysteine proteinases"/>
    <property type="match status" value="1"/>
</dbReference>
<protein>
    <recommendedName>
        <fullName evidence="2">Peptidase C19 ubiquitin carboxyl-terminal hydrolase domain-containing protein</fullName>
    </recommendedName>
</protein>
<evidence type="ECO:0000313" key="3">
    <source>
        <dbReference type="EMBL" id="KAK7688342.1"/>
    </source>
</evidence>
<keyword evidence="4" id="KW-1185">Reference proteome</keyword>
<sequence length="124" mass="13359">MAKALEPVFGPGLTGLANLGNSCYMASVLQTVFSLPSFQARFLSTTAQDHWATCSESLSADCIDCQLYKISDGLLSGRYSHPRPTPVPASDPKSTNPLAHDSPVTCIPRRDQTEHVQSTHRKGA</sequence>
<dbReference type="InterPro" id="IPR038765">
    <property type="entry name" value="Papain-like_cys_pep_sf"/>
</dbReference>
<dbReference type="Pfam" id="PF00443">
    <property type="entry name" value="UCH"/>
    <property type="match status" value="1"/>
</dbReference>
<proteinExistence type="predicted"/>
<dbReference type="InterPro" id="IPR018200">
    <property type="entry name" value="USP_CS"/>
</dbReference>
<evidence type="ECO:0000313" key="4">
    <source>
        <dbReference type="Proteomes" id="UP001385951"/>
    </source>
</evidence>
<evidence type="ECO:0000259" key="2">
    <source>
        <dbReference type="Pfam" id="PF00443"/>
    </source>
</evidence>
<accession>A0AAW0G7E0</accession>
<dbReference type="Proteomes" id="UP001385951">
    <property type="component" value="Unassembled WGS sequence"/>
</dbReference>
<reference evidence="3 4" key="1">
    <citation type="submission" date="2022-09" db="EMBL/GenBank/DDBJ databases">
        <authorList>
            <person name="Palmer J.M."/>
        </authorList>
    </citation>
    <scope>NUCLEOTIDE SEQUENCE [LARGE SCALE GENOMIC DNA]</scope>
    <source>
        <strain evidence="3 4">DSM 7382</strain>
    </source>
</reference>
<evidence type="ECO:0000256" key="1">
    <source>
        <dbReference type="SAM" id="MobiDB-lite"/>
    </source>
</evidence>
<dbReference type="GO" id="GO:0016579">
    <property type="term" value="P:protein deubiquitination"/>
    <property type="evidence" value="ECO:0007669"/>
    <property type="project" value="InterPro"/>
</dbReference>
<dbReference type="InterPro" id="IPR001394">
    <property type="entry name" value="Peptidase_C19_UCH"/>
</dbReference>
<name>A0AAW0G7E0_9APHY</name>
<dbReference type="EMBL" id="JASBNA010000011">
    <property type="protein sequence ID" value="KAK7688342.1"/>
    <property type="molecule type" value="Genomic_DNA"/>
</dbReference>
<organism evidence="3 4">
    <name type="scientific">Cerrena zonata</name>
    <dbReference type="NCBI Taxonomy" id="2478898"/>
    <lineage>
        <taxon>Eukaryota</taxon>
        <taxon>Fungi</taxon>
        <taxon>Dikarya</taxon>
        <taxon>Basidiomycota</taxon>
        <taxon>Agaricomycotina</taxon>
        <taxon>Agaricomycetes</taxon>
        <taxon>Polyporales</taxon>
        <taxon>Cerrenaceae</taxon>
        <taxon>Cerrena</taxon>
    </lineage>
</organism>
<gene>
    <name evidence="3" type="ORF">QCA50_008714</name>
</gene>